<keyword evidence="3" id="KW-1185">Reference proteome</keyword>
<proteinExistence type="predicted"/>
<protein>
    <submittedName>
        <fullName evidence="2">Uncharacterized protein</fullName>
    </submittedName>
</protein>
<keyword evidence="1" id="KW-0812">Transmembrane</keyword>
<keyword evidence="1" id="KW-1133">Transmembrane helix</keyword>
<gene>
    <name evidence="2" type="ORF">NEOCIP111885_00596</name>
</gene>
<dbReference type="RefSeq" id="WP_230495185.1">
    <property type="nucleotide sequence ID" value="NZ_CAKJTG010000003.1"/>
</dbReference>
<sequence length="557" mass="65244">MSELKLRAILGDIKSKKPQKRFQAIHKLHEFEQNIGGKELSIYLLNDVIKTAAHPFAEPIADWDQPCYFLLKFVSDYKELSLTKTIIRFYPNFSPAGKNIALNFLCEFGEENCRQAILNIYEEELKTGEAIFPISGLYDQPLWLVDILTRFSKELFADSYRNDFYQALSFSIRKGLISDFKTETITLKLVEDYERILASMQDYFAAYSTKAVYMSWKGNYLRLRDQLNLYLSLMEYYYSNKKTENLIKDALAFPDPTIQVTTIRVALVHHIPVDKEILQRCAENIETSEMLYHELEDINKESLYPIKEKKQHWFAKNHLFQHLLDETDYEDFPSEMVIVDSVETENYYGQPIRFYLVSFSADGENPLIGWVGAYSLEAGDDTIYMWEGTYTDFERFDDRPIEEHIEIFMKKREKNTISSEKEVYVEYKPRFSAVFQGFCAIIILQWIGALASPGNMVFLLPLTLVALVLFFIKIIEKKNYLVRIEGHKLVYQTRKHTYEIPLHEIKSLKVTKSKIEVYSRENQIVFNIKKNHVNEKQFVGLIEALTNHLKEPAIILN</sequence>
<reference evidence="2" key="1">
    <citation type="submission" date="2021-10" db="EMBL/GenBank/DDBJ databases">
        <authorList>
            <person name="Criscuolo A."/>
        </authorList>
    </citation>
    <scope>NUCLEOTIDE SEQUENCE</scope>
    <source>
        <strain evidence="2">CIP111885</strain>
    </source>
</reference>
<evidence type="ECO:0000313" key="2">
    <source>
        <dbReference type="EMBL" id="CAG9606908.1"/>
    </source>
</evidence>
<comment type="caution">
    <text evidence="2">The sequence shown here is derived from an EMBL/GenBank/DDBJ whole genome shotgun (WGS) entry which is preliminary data.</text>
</comment>
<keyword evidence="1" id="KW-0472">Membrane</keyword>
<dbReference type="Proteomes" id="UP000789845">
    <property type="component" value="Unassembled WGS sequence"/>
</dbReference>
<name>A0A9C7G7C6_9BACI</name>
<dbReference type="AlphaFoldDB" id="A0A9C7G7C6"/>
<evidence type="ECO:0000256" key="1">
    <source>
        <dbReference type="SAM" id="Phobius"/>
    </source>
</evidence>
<accession>A0A9C7G7C6</accession>
<dbReference type="EMBL" id="CAKJTG010000003">
    <property type="protein sequence ID" value="CAG9606908.1"/>
    <property type="molecule type" value="Genomic_DNA"/>
</dbReference>
<evidence type="ECO:0000313" key="3">
    <source>
        <dbReference type="Proteomes" id="UP000789845"/>
    </source>
</evidence>
<organism evidence="2 3">
    <name type="scientific">Pseudoneobacillus rhizosphaerae</name>
    <dbReference type="NCBI Taxonomy" id="2880968"/>
    <lineage>
        <taxon>Bacteria</taxon>
        <taxon>Bacillati</taxon>
        <taxon>Bacillota</taxon>
        <taxon>Bacilli</taxon>
        <taxon>Bacillales</taxon>
        <taxon>Bacillaceae</taxon>
        <taxon>Pseudoneobacillus</taxon>
    </lineage>
</organism>
<feature type="transmembrane region" description="Helical" evidence="1">
    <location>
        <begin position="457"/>
        <end position="475"/>
    </location>
</feature>